<name>A0AAN9W124_9ORTH</name>
<accession>A0AAN9W124</accession>
<protein>
    <submittedName>
        <fullName evidence="1">Uncharacterized protein</fullName>
    </submittedName>
</protein>
<organism evidence="1 2">
    <name type="scientific">Gryllus longicercus</name>
    <dbReference type="NCBI Taxonomy" id="2509291"/>
    <lineage>
        <taxon>Eukaryota</taxon>
        <taxon>Metazoa</taxon>
        <taxon>Ecdysozoa</taxon>
        <taxon>Arthropoda</taxon>
        <taxon>Hexapoda</taxon>
        <taxon>Insecta</taxon>
        <taxon>Pterygota</taxon>
        <taxon>Neoptera</taxon>
        <taxon>Polyneoptera</taxon>
        <taxon>Orthoptera</taxon>
        <taxon>Ensifera</taxon>
        <taxon>Gryllidea</taxon>
        <taxon>Grylloidea</taxon>
        <taxon>Gryllidae</taxon>
        <taxon>Gryllinae</taxon>
        <taxon>Gryllus</taxon>
    </lineage>
</organism>
<keyword evidence="2" id="KW-1185">Reference proteome</keyword>
<proteinExistence type="predicted"/>
<dbReference type="EMBL" id="JAZDUA010000034">
    <property type="protein sequence ID" value="KAK7871702.1"/>
    <property type="molecule type" value="Genomic_DNA"/>
</dbReference>
<reference evidence="1 2" key="1">
    <citation type="submission" date="2024-03" db="EMBL/GenBank/DDBJ databases">
        <title>The genome assembly and annotation of the cricket Gryllus longicercus Weissman &amp; Gray.</title>
        <authorList>
            <person name="Szrajer S."/>
            <person name="Gray D."/>
            <person name="Ylla G."/>
        </authorList>
    </citation>
    <scope>NUCLEOTIDE SEQUENCE [LARGE SCALE GENOMIC DNA]</scope>
    <source>
        <strain evidence="1">DAG 2021-001</strain>
        <tissue evidence="1">Whole body minus gut</tissue>
    </source>
</reference>
<sequence length="115" mass="13100">MNIKSREVADFNQNGLSSANARWRACACVRHVPEAREVRGENNRKPRQPGCCVSPGPFHLLMQSRGHYELHGLLRPNLNCTEIRGSLYIDILQPIRTILSLIQQNAIISTLLYYE</sequence>
<evidence type="ECO:0000313" key="1">
    <source>
        <dbReference type="EMBL" id="KAK7871702.1"/>
    </source>
</evidence>
<gene>
    <name evidence="1" type="ORF">R5R35_013991</name>
</gene>
<comment type="caution">
    <text evidence="1">The sequence shown here is derived from an EMBL/GenBank/DDBJ whole genome shotgun (WGS) entry which is preliminary data.</text>
</comment>
<dbReference type="Proteomes" id="UP001378592">
    <property type="component" value="Unassembled WGS sequence"/>
</dbReference>
<evidence type="ECO:0000313" key="2">
    <source>
        <dbReference type="Proteomes" id="UP001378592"/>
    </source>
</evidence>
<dbReference type="AlphaFoldDB" id="A0AAN9W124"/>